<evidence type="ECO:0000256" key="1">
    <source>
        <dbReference type="SAM" id="MobiDB-lite"/>
    </source>
</evidence>
<reference evidence="4" key="1">
    <citation type="submission" date="2023-07" db="EMBL/GenBank/DDBJ databases">
        <title>Genomic Encyclopedia of Type Strains, Phase IV (KMG-IV): sequencing the most valuable type-strain genomes for metagenomic binning, comparative biology and taxonomic classification.</title>
        <authorList>
            <person name="Goeker M."/>
        </authorList>
    </citation>
    <scope>NUCLEOTIDE SEQUENCE</scope>
    <source>
        <strain evidence="4">DSM 26174</strain>
    </source>
</reference>
<evidence type="ECO:0000259" key="2">
    <source>
        <dbReference type="Pfam" id="PF17990"/>
    </source>
</evidence>
<evidence type="ECO:0000259" key="3">
    <source>
        <dbReference type="Pfam" id="PF18417"/>
    </source>
</evidence>
<gene>
    <name evidence="4" type="ORF">HNQ88_000359</name>
</gene>
<accession>A0AAE3XJZ9</accession>
<organism evidence="4 5">
    <name type="scientific">Aureibacter tunicatorum</name>
    <dbReference type="NCBI Taxonomy" id="866807"/>
    <lineage>
        <taxon>Bacteria</taxon>
        <taxon>Pseudomonadati</taxon>
        <taxon>Bacteroidota</taxon>
        <taxon>Cytophagia</taxon>
        <taxon>Cytophagales</taxon>
        <taxon>Persicobacteraceae</taxon>
        <taxon>Aureibacter</taxon>
    </lineage>
</organism>
<dbReference type="InterPro" id="IPR041168">
    <property type="entry name" value="LodA_N"/>
</dbReference>
<dbReference type="Proteomes" id="UP001185092">
    <property type="component" value="Unassembled WGS sequence"/>
</dbReference>
<dbReference type="InterPro" id="IPR041173">
    <property type="entry name" value="LodA_C"/>
</dbReference>
<keyword evidence="5" id="KW-1185">Reference proteome</keyword>
<dbReference type="Pfam" id="PF17990">
    <property type="entry name" value="LodA_N"/>
    <property type="match status" value="1"/>
</dbReference>
<dbReference type="Pfam" id="PF18417">
    <property type="entry name" value="LodA_C"/>
    <property type="match status" value="1"/>
</dbReference>
<dbReference type="EMBL" id="JAVDQD010000001">
    <property type="protein sequence ID" value="MDR6237383.1"/>
    <property type="molecule type" value="Genomic_DNA"/>
</dbReference>
<proteinExistence type="predicted"/>
<name>A0AAE3XJZ9_9BACT</name>
<feature type="domain" description="L-lysine epsilon oxidase C-terminal" evidence="3">
    <location>
        <begin position="469"/>
        <end position="610"/>
    </location>
</feature>
<evidence type="ECO:0000313" key="5">
    <source>
        <dbReference type="Proteomes" id="UP001185092"/>
    </source>
</evidence>
<evidence type="ECO:0000313" key="4">
    <source>
        <dbReference type="EMBL" id="MDR6237383.1"/>
    </source>
</evidence>
<sequence length="776" mass="86279">MSNNDIFRIHPAIGIARVGNSEEFYLGPETMAGMPAENSGDPSGGLPIKPETEDQTITSDDLRDNEGRLKRQAARFKIFAYDEAEVGSYPAKESREIKVGDTVTIGGVSRKVSSILWQVHLANKKANSWIEPHQGIEAYEPQDCSDRSPDIRNPKFDGTIPTEDLGDNLCCGSLDSLQSSDRLEKLVIDAGPHVVMASEQAISDSYLTKANFDNSSQNNFIENINFYCGDEGKIPAPVPVEYPKQFPNYQGANPPEHERIDSIGEMQTDKDGRLLVIGAYGKASGFNNDGTYNPDAPLNADVNNDNWFDDTADGPVEAVLIFEDGTAQKVQGSAWVITSDPAYAPQIPNIVNLWEDMYNTWVENFQLEPNLYNTKFGNTANDRINAEFVLGENYNPEYKPDFSQQIKPLLNGVNLQHWATNLLSTGVGQHKAVSELPMENPNWVGLMSFIRNPNLNNNSMPQDGTRMPLSLGDSEQDFLAISRTQYFFVYQWLIAGKVSDGMVLSSGEELDRNVLGNCLGGRFSPGIEMTFIVRDTNLYLDWNEAANQVGGPFRINQDQIDYKNLPSQGAVLGVGYMPLRDFKVQPGDICKFMSIPWHTDYNSCATHTPSPNAIGTNLTYWSWPAQRPVAVYNYEDVVCHEGLKFQRFSVRGDGTNAYFDPKTGEIQPYDQETVSARVGRFQDRRTFVGKSAETDKFNNWTKIGTIIQGSSIDQSEEDKGKVSDELLHTSYLEVASLFEEDGSNKVVPGPVPENHAVAPPEAMCPHASKWMNKEKK</sequence>
<feature type="region of interest" description="Disordered" evidence="1">
    <location>
        <begin position="31"/>
        <end position="63"/>
    </location>
</feature>
<evidence type="ECO:0008006" key="6">
    <source>
        <dbReference type="Google" id="ProtNLM"/>
    </source>
</evidence>
<feature type="domain" description="L-Lysine epsilon oxidase N-terminal" evidence="2">
    <location>
        <begin position="10"/>
        <end position="337"/>
    </location>
</feature>
<dbReference type="AlphaFoldDB" id="A0AAE3XJZ9"/>
<protein>
    <recommendedName>
        <fullName evidence="6">L-lysine 6-oxidase</fullName>
    </recommendedName>
</protein>
<dbReference type="RefSeq" id="WP_309936844.1">
    <property type="nucleotide sequence ID" value="NZ_AP025305.1"/>
</dbReference>
<comment type="caution">
    <text evidence="4">The sequence shown here is derived from an EMBL/GenBank/DDBJ whole genome shotgun (WGS) entry which is preliminary data.</text>
</comment>